<dbReference type="GO" id="GO:0016829">
    <property type="term" value="F:lyase activity"/>
    <property type="evidence" value="ECO:0007669"/>
    <property type="project" value="InterPro"/>
</dbReference>
<dbReference type="InterPro" id="IPR023375">
    <property type="entry name" value="ADC_dom_sf"/>
</dbReference>
<proteinExistence type="predicted"/>
<dbReference type="Pfam" id="PF06314">
    <property type="entry name" value="ADC"/>
    <property type="match status" value="1"/>
</dbReference>
<evidence type="ECO:0008006" key="2">
    <source>
        <dbReference type="Google" id="ProtNLM"/>
    </source>
</evidence>
<gene>
    <name evidence="1" type="ORF">METZ01_LOCUS268547</name>
</gene>
<evidence type="ECO:0000313" key="1">
    <source>
        <dbReference type="EMBL" id="SVC15693.1"/>
    </source>
</evidence>
<dbReference type="SUPFAM" id="SSF160104">
    <property type="entry name" value="Acetoacetate decarboxylase-like"/>
    <property type="match status" value="1"/>
</dbReference>
<reference evidence="1" key="1">
    <citation type="submission" date="2018-05" db="EMBL/GenBank/DDBJ databases">
        <authorList>
            <person name="Lanie J.A."/>
            <person name="Ng W.-L."/>
            <person name="Kazmierczak K.M."/>
            <person name="Andrzejewski T.M."/>
            <person name="Davidsen T.M."/>
            <person name="Wayne K.J."/>
            <person name="Tettelin H."/>
            <person name="Glass J.I."/>
            <person name="Rusch D."/>
            <person name="Podicherti R."/>
            <person name="Tsui H.-C.T."/>
            <person name="Winkler M.E."/>
        </authorList>
    </citation>
    <scope>NUCLEOTIDE SEQUENCE</scope>
</reference>
<dbReference type="AlphaFoldDB" id="A0A382JWU0"/>
<name>A0A382JWU0_9ZZZZ</name>
<accession>A0A382JWU0</accession>
<protein>
    <recommendedName>
        <fullName evidence="2">Acetoacetate decarboxylase</fullName>
    </recommendedName>
</protein>
<dbReference type="InterPro" id="IPR010451">
    <property type="entry name" value="Acetoacetate_decarboxylase"/>
</dbReference>
<dbReference type="EMBL" id="UINC01076478">
    <property type="protein sequence ID" value="SVC15693.1"/>
    <property type="molecule type" value="Genomic_DNA"/>
</dbReference>
<organism evidence="1">
    <name type="scientific">marine metagenome</name>
    <dbReference type="NCBI Taxonomy" id="408172"/>
    <lineage>
        <taxon>unclassified sequences</taxon>
        <taxon>metagenomes</taxon>
        <taxon>ecological metagenomes</taxon>
    </lineage>
</organism>
<sequence length="253" mass="28530">MSATEPQGNPGDILNWPMLKMVYRTDEKHISALLPPGLSPGSEPLVTLTVYNFPVQNEPELGLVMNVAASYDGIEGDYALGYAIDQEQAVYISREHWGQPKYLADIRYFRLVDQVEAIVTHKGYSFVEFKGAVSQTDEPGEVFETNEWWIKSARAVSMQPGEFDLPPQVVRVYAKYRTAFRQTLKGKLVLRESPWDPLAQTLPMLEQVDAYLWWPEFLDRKITVAGPLDAESFWPFADTIGGTRFPGLQGGPK</sequence>
<dbReference type="Gene3D" id="2.40.400.10">
    <property type="entry name" value="Acetoacetate decarboxylase-like"/>
    <property type="match status" value="1"/>
</dbReference>